<dbReference type="AlphaFoldDB" id="A0AAD8DDT7"/>
<accession>A0AAD8DDT7</accession>
<evidence type="ECO:0000256" key="1">
    <source>
        <dbReference type="SAM" id="MobiDB-lite"/>
    </source>
</evidence>
<keyword evidence="2" id="KW-0472">Membrane</keyword>
<evidence type="ECO:0000256" key="2">
    <source>
        <dbReference type="SAM" id="Phobius"/>
    </source>
</evidence>
<gene>
    <name evidence="3" type="ORF">AOXY_G12298</name>
</gene>
<reference evidence="3" key="1">
    <citation type="submission" date="2022-02" db="EMBL/GenBank/DDBJ databases">
        <title>Atlantic sturgeon de novo genome assembly.</title>
        <authorList>
            <person name="Stock M."/>
            <person name="Klopp C."/>
            <person name="Guiguen Y."/>
            <person name="Cabau C."/>
            <person name="Parinello H."/>
            <person name="Santidrian Yebra-Pimentel E."/>
            <person name="Kuhl H."/>
            <person name="Dirks R.P."/>
            <person name="Guessner J."/>
            <person name="Wuertz S."/>
            <person name="Du K."/>
            <person name="Schartl M."/>
        </authorList>
    </citation>
    <scope>NUCLEOTIDE SEQUENCE</scope>
    <source>
        <strain evidence="3">STURGEONOMICS-FGT-2020</strain>
        <tissue evidence="3">Whole blood</tissue>
    </source>
</reference>
<dbReference type="Proteomes" id="UP001230051">
    <property type="component" value="Unassembled WGS sequence"/>
</dbReference>
<dbReference type="EMBL" id="JAGXEW010000010">
    <property type="protein sequence ID" value="KAK1167510.1"/>
    <property type="molecule type" value="Genomic_DNA"/>
</dbReference>
<comment type="caution">
    <text evidence="3">The sequence shown here is derived from an EMBL/GenBank/DDBJ whole genome shotgun (WGS) entry which is preliminary data.</text>
</comment>
<sequence length="80" mass="8847">MTFLSAMGELVKTLGICIAMIVGSMITSCIICYVKRKNIKMPWSKSEEEEEELDEDGAKASRKKTGSSLTESALAKYDIH</sequence>
<keyword evidence="2" id="KW-1133">Transmembrane helix</keyword>
<evidence type="ECO:0000313" key="3">
    <source>
        <dbReference type="EMBL" id="KAK1167510.1"/>
    </source>
</evidence>
<keyword evidence="4" id="KW-1185">Reference proteome</keyword>
<organism evidence="3 4">
    <name type="scientific">Acipenser oxyrinchus oxyrinchus</name>
    <dbReference type="NCBI Taxonomy" id="40147"/>
    <lineage>
        <taxon>Eukaryota</taxon>
        <taxon>Metazoa</taxon>
        <taxon>Chordata</taxon>
        <taxon>Craniata</taxon>
        <taxon>Vertebrata</taxon>
        <taxon>Euteleostomi</taxon>
        <taxon>Actinopterygii</taxon>
        <taxon>Chondrostei</taxon>
        <taxon>Acipenseriformes</taxon>
        <taxon>Acipenseridae</taxon>
        <taxon>Acipenser</taxon>
    </lineage>
</organism>
<name>A0AAD8DDT7_ACIOX</name>
<feature type="transmembrane region" description="Helical" evidence="2">
    <location>
        <begin position="13"/>
        <end position="34"/>
    </location>
</feature>
<keyword evidence="2" id="KW-0812">Transmembrane</keyword>
<protein>
    <submittedName>
        <fullName evidence="3">Uncharacterized protein</fullName>
    </submittedName>
</protein>
<feature type="region of interest" description="Disordered" evidence="1">
    <location>
        <begin position="43"/>
        <end position="80"/>
    </location>
</feature>
<evidence type="ECO:0000313" key="4">
    <source>
        <dbReference type="Proteomes" id="UP001230051"/>
    </source>
</evidence>
<proteinExistence type="predicted"/>